<evidence type="ECO:0000313" key="5">
    <source>
        <dbReference type="Proteomes" id="UP000694406"/>
    </source>
</evidence>
<evidence type="ECO:0000256" key="1">
    <source>
        <dbReference type="ARBA" id="ARBA00008532"/>
    </source>
</evidence>
<proteinExistence type="inferred from homology"/>
<dbReference type="AlphaFoldDB" id="A0A8C5RVN6"/>
<dbReference type="GO" id="GO:0016403">
    <property type="term" value="F:dimethylargininase activity"/>
    <property type="evidence" value="ECO:0007669"/>
    <property type="project" value="TreeGrafter"/>
</dbReference>
<feature type="region of interest" description="Disordered" evidence="3">
    <location>
        <begin position="161"/>
        <end position="180"/>
    </location>
</feature>
<dbReference type="GO" id="GO:0005739">
    <property type="term" value="C:mitochondrion"/>
    <property type="evidence" value="ECO:0007669"/>
    <property type="project" value="TreeGrafter"/>
</dbReference>
<evidence type="ECO:0000256" key="3">
    <source>
        <dbReference type="SAM" id="MobiDB-lite"/>
    </source>
</evidence>
<evidence type="ECO:0000256" key="2">
    <source>
        <dbReference type="ARBA" id="ARBA00022801"/>
    </source>
</evidence>
<name>A0A8C5RVN6_LATLA</name>
<evidence type="ECO:0008006" key="6">
    <source>
        <dbReference type="Google" id="ProtNLM"/>
    </source>
</evidence>
<evidence type="ECO:0000313" key="4">
    <source>
        <dbReference type="Ensembl" id="ENSLLTP00000007696.1"/>
    </source>
</evidence>
<feature type="compositionally biased region" description="Gly residues" evidence="3">
    <location>
        <begin position="167"/>
        <end position="179"/>
    </location>
</feature>
<dbReference type="GO" id="GO:0000052">
    <property type="term" value="P:citrulline metabolic process"/>
    <property type="evidence" value="ECO:0007669"/>
    <property type="project" value="TreeGrafter"/>
</dbReference>
<dbReference type="GO" id="GO:0006525">
    <property type="term" value="P:arginine metabolic process"/>
    <property type="evidence" value="ECO:0007669"/>
    <property type="project" value="TreeGrafter"/>
</dbReference>
<dbReference type="InterPro" id="IPR033199">
    <property type="entry name" value="DDAH-like"/>
</dbReference>
<sequence>MAGLSGGPFSFGRCSHAVVRALPESLCQQALRREKAKEVDLARAEREHQLYVGVLKNKLGLQVLELPGDESLPDCVFVEDVVVVCEETALLTRPGAPSRRKEVALGRRAEGWGTRSGLGASEVGWRQEEEEEGFLLFFPPPFCLSLPPSLTQLGKVFRATSRRRDGNAGGAGAQRGAGRIGDTARLAAPPAASPLLRLPPLTGAVRLAGKQAKVGT</sequence>
<reference evidence="4" key="1">
    <citation type="submission" date="2025-08" db="UniProtKB">
        <authorList>
            <consortium name="Ensembl"/>
        </authorList>
    </citation>
    <scope>IDENTIFICATION</scope>
</reference>
<dbReference type="GO" id="GO:0016597">
    <property type="term" value="F:amino acid binding"/>
    <property type="evidence" value="ECO:0007669"/>
    <property type="project" value="TreeGrafter"/>
</dbReference>
<dbReference type="Proteomes" id="UP000694406">
    <property type="component" value="Unplaced"/>
</dbReference>
<dbReference type="Ensembl" id="ENSLLTT00000007980.1">
    <property type="protein sequence ID" value="ENSLLTP00000007696.1"/>
    <property type="gene ID" value="ENSLLTG00000005836.1"/>
</dbReference>
<reference evidence="4" key="2">
    <citation type="submission" date="2025-09" db="UniProtKB">
        <authorList>
            <consortium name="Ensembl"/>
        </authorList>
    </citation>
    <scope>IDENTIFICATION</scope>
</reference>
<dbReference type="PANTHER" id="PTHR12737:SF17">
    <property type="entry name" value="N(G),N(G)-DIMETHYLARGININE DIMETHYLAMINOHYDROLASE 1"/>
    <property type="match status" value="1"/>
</dbReference>
<organism evidence="4 5">
    <name type="scientific">Laticauda laticaudata</name>
    <name type="common">Blue-ringed sea krait</name>
    <name type="synonym">Blue-lipped sea krait</name>
    <dbReference type="NCBI Taxonomy" id="8630"/>
    <lineage>
        <taxon>Eukaryota</taxon>
        <taxon>Metazoa</taxon>
        <taxon>Chordata</taxon>
        <taxon>Craniata</taxon>
        <taxon>Vertebrata</taxon>
        <taxon>Euteleostomi</taxon>
        <taxon>Lepidosauria</taxon>
        <taxon>Squamata</taxon>
        <taxon>Bifurcata</taxon>
        <taxon>Unidentata</taxon>
        <taxon>Episquamata</taxon>
        <taxon>Toxicofera</taxon>
        <taxon>Serpentes</taxon>
        <taxon>Colubroidea</taxon>
        <taxon>Elapidae</taxon>
        <taxon>Laticaudinae</taxon>
        <taxon>Laticauda</taxon>
    </lineage>
</organism>
<accession>A0A8C5RVN6</accession>
<comment type="similarity">
    <text evidence="1">Belongs to the DDAH family.</text>
</comment>
<dbReference type="GO" id="GO:0045429">
    <property type="term" value="P:positive regulation of nitric oxide biosynthetic process"/>
    <property type="evidence" value="ECO:0007669"/>
    <property type="project" value="TreeGrafter"/>
</dbReference>
<dbReference type="PANTHER" id="PTHR12737">
    <property type="entry name" value="DIMETHYLARGININE DIMETHYLAMINOHYDROLASE"/>
    <property type="match status" value="1"/>
</dbReference>
<dbReference type="Gene3D" id="3.75.10.10">
    <property type="entry name" value="L-arginine/glycine Amidinotransferase, Chain A"/>
    <property type="match status" value="1"/>
</dbReference>
<keyword evidence="2" id="KW-0378">Hydrolase</keyword>
<dbReference type="GeneTree" id="ENSGT00940000157892"/>
<keyword evidence="5" id="KW-1185">Reference proteome</keyword>
<protein>
    <recommendedName>
        <fullName evidence="6">Dimethylargininase</fullName>
    </recommendedName>
</protein>
<dbReference type="SUPFAM" id="SSF55909">
    <property type="entry name" value="Pentein"/>
    <property type="match status" value="1"/>
</dbReference>